<dbReference type="Pfam" id="PF08281">
    <property type="entry name" value="Sigma70_r4_2"/>
    <property type="match status" value="1"/>
</dbReference>
<evidence type="ECO:0000256" key="1">
    <source>
        <dbReference type="ARBA" id="ARBA00010641"/>
    </source>
</evidence>
<evidence type="ECO:0000313" key="9">
    <source>
        <dbReference type="Proteomes" id="UP000192276"/>
    </source>
</evidence>
<dbReference type="Gene3D" id="1.10.10.10">
    <property type="entry name" value="Winged helix-like DNA-binding domain superfamily/Winged helix DNA-binding domain"/>
    <property type="match status" value="1"/>
</dbReference>
<dbReference type="PANTHER" id="PTHR43133">
    <property type="entry name" value="RNA POLYMERASE ECF-TYPE SIGMA FACTO"/>
    <property type="match status" value="1"/>
</dbReference>
<dbReference type="AlphaFoldDB" id="A0A1V9FK29"/>
<gene>
    <name evidence="8" type="ORF">A4R26_22450</name>
</gene>
<proteinExistence type="inferred from homology"/>
<reference evidence="9" key="1">
    <citation type="submission" date="2016-04" db="EMBL/GenBank/DDBJ databases">
        <authorList>
            <person name="Chen L."/>
            <person name="Zhuang W."/>
            <person name="Wang G."/>
        </authorList>
    </citation>
    <scope>NUCLEOTIDE SEQUENCE [LARGE SCALE GENOMIC DNA]</scope>
    <source>
        <strain evidence="9">208</strain>
    </source>
</reference>
<dbReference type="RefSeq" id="WP_081164953.1">
    <property type="nucleotide sequence ID" value="NZ_LWBP01000187.1"/>
</dbReference>
<dbReference type="SUPFAM" id="SSF88659">
    <property type="entry name" value="Sigma3 and sigma4 domains of RNA polymerase sigma factors"/>
    <property type="match status" value="1"/>
</dbReference>
<accession>A0A1V9FK29</accession>
<evidence type="ECO:0000259" key="7">
    <source>
        <dbReference type="Pfam" id="PF08281"/>
    </source>
</evidence>
<dbReference type="InterPro" id="IPR014284">
    <property type="entry name" value="RNA_pol_sigma-70_dom"/>
</dbReference>
<keyword evidence="5" id="KW-0472">Membrane</keyword>
<dbReference type="InterPro" id="IPR013325">
    <property type="entry name" value="RNA_pol_sigma_r2"/>
</dbReference>
<protein>
    <recommendedName>
        <fullName evidence="10">RNA polymerase subunit sigma-70</fullName>
    </recommendedName>
</protein>
<feature type="domain" description="RNA polymerase sigma factor 70 region 4 type 2" evidence="7">
    <location>
        <begin position="112"/>
        <end position="163"/>
    </location>
</feature>
<evidence type="ECO:0000256" key="5">
    <source>
        <dbReference type="SAM" id="Phobius"/>
    </source>
</evidence>
<keyword evidence="5" id="KW-0812">Transmembrane</keyword>
<evidence type="ECO:0000313" key="8">
    <source>
        <dbReference type="EMBL" id="OQP58733.1"/>
    </source>
</evidence>
<feature type="domain" description="RNA polymerase sigma-70 region 2" evidence="6">
    <location>
        <begin position="13"/>
        <end position="79"/>
    </location>
</feature>
<name>A0A1V9FK29_9BACT</name>
<feature type="transmembrane region" description="Helical" evidence="5">
    <location>
        <begin position="238"/>
        <end position="257"/>
    </location>
</feature>
<sequence length="468" mass="52803">MTKSAKEFWEKAYQSNIGRLIGICYRYTRNYQLSEDLAHDAFLKAIDKSGTFKGKGKFEAWLRRIIVNHTLQYLRDRKKDPHLVDVMPDLMPLNPMEENIHPIRSGRFTTAELIDTIDQLPEHHRLVFNLYVLEEFTHAQIGSALGISEGTSKSHLARARKKLKQLLIQKVEGDQNETAHKKALVLLLARDADENMDKMFRECFDDFSIPPQKPLSLESIQFSNQNAFMRHSFLKSNVYILAISAIVSIILIIALVVSQMKKPAQKVPVIEKTGSGTAEKNPTPFQSQTATISQDSVIQKRNLKQKPMKPLDSLALMLVLSSGSLNEVTAKDSMKNQIEKYSQVDTKLSGDSAIANPQLDLANTPNTVQKEKGTFRASALYWSEKNKEVYLKGKVRVDFREQHFQGNGSFTFLGKVHLLVVGGQQVTLGKTIKLADDDYELVMLDSKEATEKYGDKGLYGAAEIARKQ</sequence>
<organism evidence="8 9">
    <name type="scientific">Niastella populi</name>
    <dbReference type="NCBI Taxonomy" id="550983"/>
    <lineage>
        <taxon>Bacteria</taxon>
        <taxon>Pseudomonadati</taxon>
        <taxon>Bacteroidota</taxon>
        <taxon>Chitinophagia</taxon>
        <taxon>Chitinophagales</taxon>
        <taxon>Chitinophagaceae</taxon>
        <taxon>Niastella</taxon>
    </lineage>
</organism>
<dbReference type="InterPro" id="IPR036388">
    <property type="entry name" value="WH-like_DNA-bd_sf"/>
</dbReference>
<dbReference type="Pfam" id="PF04542">
    <property type="entry name" value="Sigma70_r2"/>
    <property type="match status" value="1"/>
</dbReference>
<dbReference type="EMBL" id="LWBP01000187">
    <property type="protein sequence ID" value="OQP58733.1"/>
    <property type="molecule type" value="Genomic_DNA"/>
</dbReference>
<keyword evidence="4" id="KW-0804">Transcription</keyword>
<dbReference type="InterPro" id="IPR013249">
    <property type="entry name" value="RNA_pol_sigma70_r4_t2"/>
</dbReference>
<evidence type="ECO:0000259" key="6">
    <source>
        <dbReference type="Pfam" id="PF04542"/>
    </source>
</evidence>
<comment type="similarity">
    <text evidence="1">Belongs to the sigma-70 factor family. ECF subfamily.</text>
</comment>
<keyword evidence="2" id="KW-0805">Transcription regulation</keyword>
<dbReference type="SUPFAM" id="SSF88946">
    <property type="entry name" value="Sigma2 domain of RNA polymerase sigma factors"/>
    <property type="match status" value="1"/>
</dbReference>
<dbReference type="PANTHER" id="PTHR43133:SF46">
    <property type="entry name" value="RNA POLYMERASE SIGMA-70 FACTOR ECF SUBFAMILY"/>
    <property type="match status" value="1"/>
</dbReference>
<dbReference type="InterPro" id="IPR039425">
    <property type="entry name" value="RNA_pol_sigma-70-like"/>
</dbReference>
<evidence type="ECO:0008006" key="10">
    <source>
        <dbReference type="Google" id="ProtNLM"/>
    </source>
</evidence>
<keyword evidence="3" id="KW-0731">Sigma factor</keyword>
<comment type="caution">
    <text evidence="8">The sequence shown here is derived from an EMBL/GenBank/DDBJ whole genome shotgun (WGS) entry which is preliminary data.</text>
</comment>
<dbReference type="Gene3D" id="1.10.1740.10">
    <property type="match status" value="1"/>
</dbReference>
<dbReference type="InterPro" id="IPR007627">
    <property type="entry name" value="RNA_pol_sigma70_r2"/>
</dbReference>
<dbReference type="GO" id="GO:0016987">
    <property type="term" value="F:sigma factor activity"/>
    <property type="evidence" value="ECO:0007669"/>
    <property type="project" value="UniProtKB-KW"/>
</dbReference>
<dbReference type="OrthoDB" id="1274624at2"/>
<keyword evidence="5" id="KW-1133">Transmembrane helix</keyword>
<evidence type="ECO:0000256" key="3">
    <source>
        <dbReference type="ARBA" id="ARBA00023082"/>
    </source>
</evidence>
<keyword evidence="9" id="KW-1185">Reference proteome</keyword>
<dbReference type="GO" id="GO:0006352">
    <property type="term" value="P:DNA-templated transcription initiation"/>
    <property type="evidence" value="ECO:0007669"/>
    <property type="project" value="InterPro"/>
</dbReference>
<evidence type="ECO:0000256" key="2">
    <source>
        <dbReference type="ARBA" id="ARBA00023015"/>
    </source>
</evidence>
<dbReference type="GO" id="GO:0003677">
    <property type="term" value="F:DNA binding"/>
    <property type="evidence" value="ECO:0007669"/>
    <property type="project" value="InterPro"/>
</dbReference>
<evidence type="ECO:0000256" key="4">
    <source>
        <dbReference type="ARBA" id="ARBA00023163"/>
    </source>
</evidence>
<dbReference type="NCBIfam" id="TIGR02937">
    <property type="entry name" value="sigma70-ECF"/>
    <property type="match status" value="1"/>
</dbReference>
<dbReference type="STRING" id="550983.A4R26_22450"/>
<dbReference type="Proteomes" id="UP000192276">
    <property type="component" value="Unassembled WGS sequence"/>
</dbReference>
<dbReference type="CDD" id="cd06171">
    <property type="entry name" value="Sigma70_r4"/>
    <property type="match status" value="1"/>
</dbReference>
<dbReference type="InterPro" id="IPR013324">
    <property type="entry name" value="RNA_pol_sigma_r3/r4-like"/>
</dbReference>